<evidence type="ECO:0000256" key="1">
    <source>
        <dbReference type="SAM" id="MobiDB-lite"/>
    </source>
</evidence>
<proteinExistence type="predicted"/>
<name>A0AAD3HB24_9STRA</name>
<dbReference type="AlphaFoldDB" id="A0AAD3HB24"/>
<evidence type="ECO:0000313" key="3">
    <source>
        <dbReference type="Proteomes" id="UP001054902"/>
    </source>
</evidence>
<gene>
    <name evidence="2" type="ORF">CTEN210_13481</name>
</gene>
<organism evidence="2 3">
    <name type="scientific">Chaetoceros tenuissimus</name>
    <dbReference type="NCBI Taxonomy" id="426638"/>
    <lineage>
        <taxon>Eukaryota</taxon>
        <taxon>Sar</taxon>
        <taxon>Stramenopiles</taxon>
        <taxon>Ochrophyta</taxon>
        <taxon>Bacillariophyta</taxon>
        <taxon>Coscinodiscophyceae</taxon>
        <taxon>Chaetocerotophycidae</taxon>
        <taxon>Chaetocerotales</taxon>
        <taxon>Chaetocerotaceae</taxon>
        <taxon>Chaetoceros</taxon>
    </lineage>
</organism>
<evidence type="ECO:0000313" key="2">
    <source>
        <dbReference type="EMBL" id="GFH57005.1"/>
    </source>
</evidence>
<dbReference type="EMBL" id="BLLK01000057">
    <property type="protein sequence ID" value="GFH57005.1"/>
    <property type="molecule type" value="Genomic_DNA"/>
</dbReference>
<dbReference type="Proteomes" id="UP001054902">
    <property type="component" value="Unassembled WGS sequence"/>
</dbReference>
<sequence>MDMVQYLHENNCPWEPEIDLNDISDKSDRTRILEFIFTKKLPLDDQVLFDCINRNWLKETKLIIENTDSKNMPESLVILREKAQSCNLETMQYLHSKGIPFGKGFLRKFACYNEREIPIWGLENGCNVEDTEDLYKIAKDAQFFNKKLSELLLSNKKFSGLDQILERIIKHELYREGFGLERFKLFLDHGCPISLGVVKTIYKYWLLNSNDDLSEIVAFILNSKHSEPSIDELYESFEEGFDSDSDKESNDSSDDDDSYVPNLWPLFGF</sequence>
<accession>A0AAD3HB24</accession>
<feature type="region of interest" description="Disordered" evidence="1">
    <location>
        <begin position="239"/>
        <end position="261"/>
    </location>
</feature>
<keyword evidence="3" id="KW-1185">Reference proteome</keyword>
<reference evidence="2 3" key="1">
    <citation type="journal article" date="2021" name="Sci. Rep.">
        <title>The genome of the diatom Chaetoceros tenuissimus carries an ancient integrated fragment of an extant virus.</title>
        <authorList>
            <person name="Hongo Y."/>
            <person name="Kimura K."/>
            <person name="Takaki Y."/>
            <person name="Yoshida Y."/>
            <person name="Baba S."/>
            <person name="Kobayashi G."/>
            <person name="Nagasaki K."/>
            <person name="Hano T."/>
            <person name="Tomaru Y."/>
        </authorList>
    </citation>
    <scope>NUCLEOTIDE SEQUENCE [LARGE SCALE GENOMIC DNA]</scope>
    <source>
        <strain evidence="2 3">NIES-3715</strain>
    </source>
</reference>
<comment type="caution">
    <text evidence="2">The sequence shown here is derived from an EMBL/GenBank/DDBJ whole genome shotgun (WGS) entry which is preliminary data.</text>
</comment>
<protein>
    <submittedName>
        <fullName evidence="2">Uncharacterized protein</fullName>
    </submittedName>
</protein>